<gene>
    <name evidence="2" type="ORF">ACFSDX_08440</name>
</gene>
<proteinExistence type="predicted"/>
<dbReference type="PANTHER" id="PTHR48101">
    <property type="entry name" value="METHYLMALONYL-COA MUTASE, MITOCHONDRIAL-RELATED"/>
    <property type="match status" value="1"/>
</dbReference>
<dbReference type="InterPro" id="IPR016176">
    <property type="entry name" value="Cbl-dep_enz_cat"/>
</dbReference>
<dbReference type="InterPro" id="IPR006099">
    <property type="entry name" value="MeMalonylCoA_mutase_a/b_cat"/>
</dbReference>
<name>A0ABW4QSC0_9BACT</name>
<evidence type="ECO:0000313" key="2">
    <source>
        <dbReference type="EMBL" id="MFD1872453.1"/>
    </source>
</evidence>
<accession>A0ABW4QSC0</accession>
<evidence type="ECO:0000259" key="1">
    <source>
        <dbReference type="Pfam" id="PF01642"/>
    </source>
</evidence>
<keyword evidence="3" id="KW-1185">Reference proteome</keyword>
<organism evidence="2 3">
    <name type="scientific">Hymenobacter bucti</name>
    <dbReference type="NCBI Taxonomy" id="1844114"/>
    <lineage>
        <taxon>Bacteria</taxon>
        <taxon>Pseudomonadati</taxon>
        <taxon>Bacteroidota</taxon>
        <taxon>Cytophagia</taxon>
        <taxon>Cytophagales</taxon>
        <taxon>Hymenobacteraceae</taxon>
        <taxon>Hymenobacter</taxon>
    </lineage>
</organism>
<feature type="domain" description="Methylmalonyl-CoA mutase alpha/beta chain catalytic" evidence="1">
    <location>
        <begin position="189"/>
        <end position="439"/>
    </location>
</feature>
<dbReference type="PANTHER" id="PTHR48101:SF1">
    <property type="entry name" value="METHYLMALONYL-COA MUTASE, LARGE SUBUNIT"/>
    <property type="match status" value="1"/>
</dbReference>
<dbReference type="Proteomes" id="UP001597197">
    <property type="component" value="Unassembled WGS sequence"/>
</dbReference>
<dbReference type="EMBL" id="JBHUFD010000003">
    <property type="protein sequence ID" value="MFD1872453.1"/>
    <property type="molecule type" value="Genomic_DNA"/>
</dbReference>
<dbReference type="SUPFAM" id="SSF51703">
    <property type="entry name" value="Cobalamin (vitamin B12)-dependent enzymes"/>
    <property type="match status" value="1"/>
</dbReference>
<protein>
    <submittedName>
        <fullName evidence="2">Methylmalonyl-CoA mutase family protein</fullName>
    </submittedName>
</protein>
<dbReference type="Pfam" id="PF01642">
    <property type="entry name" value="MM_CoA_mutase"/>
    <property type="match status" value="1"/>
</dbReference>
<comment type="caution">
    <text evidence="2">The sequence shown here is derived from an EMBL/GenBank/DDBJ whole genome shotgun (WGS) entry which is preliminary data.</text>
</comment>
<sequence length="598" mass="65286">MSDTPPVAPVSFPEFSPVTTAQWQAQLARELKGTDPDRLRWTLPDGLVAEPFYHREALTALGGPPPPLPPRPAPCRNVVSLTVPADTDGRLQIEQAVDALARGASGVHFILNKQAGTFAAAELAERLPLSTTWVGYSVQQCPDQLLEQLREASAGEPLQGFLRFMPATVPEGAEMGTFRTTLRRCLELARDWPDFPVLAVNGTFFGNRGATLTQQLAFSLSTAAAMLTHLPDEASGLTAAEVAANFHLDVGIGPSYFPEIARLRATRRLWATLLHAYGLPPAGAAALPIHTTTSTWHQTTLDPHTNLLRHTTEAMSAILGGADSIQVAAFDCLYQAPNEFSARLARNQPLMLLEEAHLDWVADPAAGSYFIETLTDDLARAAWAEFQALEAKGGMLEARAQALEAVSRAGLDKFKRVATGQDVVVGTNRFQNPHEKFDFQPKQLLRSRDFDTTRATYPSEVLRLATALHFERRANQDKQATLVLLGRASVNEEIAVAFWHLLHPGQTGQPPMLDIAPDSYSVLFSKPDAATLMYATPAQFDHLARVVQQVPAGHTFDIPSLVNSDLATLLEAVRVFGFKEFVVEGHHTEEVLARLQGR</sequence>
<dbReference type="RefSeq" id="WP_382312874.1">
    <property type="nucleotide sequence ID" value="NZ_JBHUFD010000003.1"/>
</dbReference>
<reference evidence="3" key="1">
    <citation type="journal article" date="2019" name="Int. J. Syst. Evol. Microbiol.">
        <title>The Global Catalogue of Microorganisms (GCM) 10K type strain sequencing project: providing services to taxonomists for standard genome sequencing and annotation.</title>
        <authorList>
            <consortium name="The Broad Institute Genomics Platform"/>
            <consortium name="The Broad Institute Genome Sequencing Center for Infectious Disease"/>
            <person name="Wu L."/>
            <person name="Ma J."/>
        </authorList>
    </citation>
    <scope>NUCLEOTIDE SEQUENCE [LARGE SCALE GENOMIC DNA]</scope>
    <source>
        <strain evidence="3">CGMCC 1.15795</strain>
    </source>
</reference>
<dbReference type="Gene3D" id="3.20.20.240">
    <property type="entry name" value="Methylmalonyl-CoA mutase"/>
    <property type="match status" value="1"/>
</dbReference>
<evidence type="ECO:0000313" key="3">
    <source>
        <dbReference type="Proteomes" id="UP001597197"/>
    </source>
</evidence>